<dbReference type="Gene3D" id="3.40.366.10">
    <property type="entry name" value="Malonyl-Coenzyme A Acyl Carrier Protein, domain 2"/>
    <property type="match status" value="2"/>
</dbReference>
<evidence type="ECO:0000256" key="1">
    <source>
        <dbReference type="ARBA" id="ARBA00022450"/>
    </source>
</evidence>
<dbReference type="SMART" id="SM00827">
    <property type="entry name" value="PKS_AT"/>
    <property type="match status" value="1"/>
</dbReference>
<dbReference type="AlphaFoldDB" id="M7T6N9"/>
<dbReference type="eggNOG" id="KOG1202">
    <property type="taxonomic scope" value="Eukaryota"/>
</dbReference>
<accession>M7T6N9</accession>
<reference evidence="5" key="1">
    <citation type="journal article" date="2013" name="Genome Announc.">
        <title>Draft genome sequence of the grapevine dieback fungus Eutypa lata UCR-EL1.</title>
        <authorList>
            <person name="Blanco-Ulate B."/>
            <person name="Rolshausen P.E."/>
            <person name="Cantu D."/>
        </authorList>
    </citation>
    <scope>NUCLEOTIDE SEQUENCE [LARGE SCALE GENOMIC DNA]</scope>
    <source>
        <strain evidence="5">UCR-EL1</strain>
    </source>
</reference>
<organism evidence="4 5">
    <name type="scientific">Eutypa lata (strain UCR-EL1)</name>
    <name type="common">Grapevine dieback disease fungus</name>
    <name type="synonym">Eutypa armeniacae</name>
    <dbReference type="NCBI Taxonomy" id="1287681"/>
    <lineage>
        <taxon>Eukaryota</taxon>
        <taxon>Fungi</taxon>
        <taxon>Dikarya</taxon>
        <taxon>Ascomycota</taxon>
        <taxon>Pezizomycotina</taxon>
        <taxon>Sordariomycetes</taxon>
        <taxon>Xylariomycetidae</taxon>
        <taxon>Xylariales</taxon>
        <taxon>Diatrypaceae</taxon>
        <taxon>Eutypa</taxon>
    </lineage>
</organism>
<protein>
    <submittedName>
        <fullName evidence="4">Putative polyketide synthase protein</fullName>
    </submittedName>
</protein>
<dbReference type="GO" id="GO:0044550">
    <property type="term" value="P:secondary metabolite biosynthetic process"/>
    <property type="evidence" value="ECO:0007669"/>
    <property type="project" value="TreeGrafter"/>
</dbReference>
<dbReference type="InterPro" id="IPR050091">
    <property type="entry name" value="PKS_NRPS_Biosynth_Enz"/>
</dbReference>
<dbReference type="EMBL" id="KB707450">
    <property type="protein sequence ID" value="EMR62320.1"/>
    <property type="molecule type" value="Genomic_DNA"/>
</dbReference>
<dbReference type="SUPFAM" id="SSF52151">
    <property type="entry name" value="FabD/lysophospholipase-like"/>
    <property type="match status" value="1"/>
</dbReference>
<dbReference type="InterPro" id="IPR014043">
    <property type="entry name" value="Acyl_transferase_dom"/>
</dbReference>
<dbReference type="PANTHER" id="PTHR43775">
    <property type="entry name" value="FATTY ACID SYNTHASE"/>
    <property type="match status" value="1"/>
</dbReference>
<dbReference type="GO" id="GO:0006633">
    <property type="term" value="P:fatty acid biosynthetic process"/>
    <property type="evidence" value="ECO:0007669"/>
    <property type="project" value="TreeGrafter"/>
</dbReference>
<evidence type="ECO:0000313" key="4">
    <source>
        <dbReference type="EMBL" id="EMR62320.1"/>
    </source>
</evidence>
<keyword evidence="5" id="KW-1185">Reference proteome</keyword>
<feature type="domain" description="Malonyl-CoA:ACP transacylase (MAT)" evidence="3">
    <location>
        <begin position="1"/>
        <end position="167"/>
    </location>
</feature>
<dbReference type="InterPro" id="IPR001227">
    <property type="entry name" value="Ac_transferase_dom_sf"/>
</dbReference>
<dbReference type="KEGG" id="ela:UCREL1_10744"/>
<keyword evidence="2" id="KW-0597">Phosphoprotein</keyword>
<dbReference type="GO" id="GO:0004312">
    <property type="term" value="F:fatty acid synthase activity"/>
    <property type="evidence" value="ECO:0007669"/>
    <property type="project" value="TreeGrafter"/>
</dbReference>
<name>M7T6N9_EUTLA</name>
<sequence>MGREMLKYPVFKRELTSADKYLKEIGYEFVKSKELSNVDKPEISQTLCTVLQLALVNLLRLFGVQPCAVVGHSSGEIAAAPRNVTVAGEEHLIDQLKARFDEQKVFTRKLRVTLAYHSEQMKAVTKKYESLIGSIPKPPGDKRVPMISSVTGEQITTNHLTDPSYWL</sequence>
<dbReference type="InterPro" id="IPR016035">
    <property type="entry name" value="Acyl_Trfase/lysoPLipase"/>
</dbReference>
<dbReference type="Proteomes" id="UP000012174">
    <property type="component" value="Unassembled WGS sequence"/>
</dbReference>
<dbReference type="OrthoDB" id="4757480at2759"/>
<dbReference type="PANTHER" id="PTHR43775:SF29">
    <property type="entry name" value="ASPERFURANONE POLYKETIDE SYNTHASE AFOG-RELATED"/>
    <property type="match status" value="1"/>
</dbReference>
<dbReference type="HOGENOM" id="CLU_1594537_0_0_1"/>
<proteinExistence type="predicted"/>
<keyword evidence="1" id="KW-0596">Phosphopantetheine</keyword>
<dbReference type="STRING" id="1287681.M7T6N9"/>
<evidence type="ECO:0000256" key="2">
    <source>
        <dbReference type="ARBA" id="ARBA00022553"/>
    </source>
</evidence>
<evidence type="ECO:0000259" key="3">
    <source>
        <dbReference type="SMART" id="SM00827"/>
    </source>
</evidence>
<dbReference type="Pfam" id="PF00698">
    <property type="entry name" value="Acyl_transf_1"/>
    <property type="match status" value="1"/>
</dbReference>
<evidence type="ECO:0000313" key="5">
    <source>
        <dbReference type="Proteomes" id="UP000012174"/>
    </source>
</evidence>
<gene>
    <name evidence="4" type="ORF">UCREL1_10744</name>
</gene>